<gene>
    <name evidence="1" type="ORF">NTEN_LOCUS21604</name>
</gene>
<evidence type="ECO:0000313" key="2">
    <source>
        <dbReference type="Proteomes" id="UP000479000"/>
    </source>
</evidence>
<sequence length="155" mass="17175">MRMIRARCCLSRNERKRLRSQKLNNTTKIETVHTTQSEQFETRCSPLLNVSACSEMSSGKLSGPINRHPGATGRNHRADDVEARLTDRQVKRGTGRAVIRWADKKGKGTLVGKTRGGILPQVPGIDRWPLVAAVLNSKTLRCFQLTARTAGIIAN</sequence>
<reference evidence="1 2" key="1">
    <citation type="submission" date="2020-02" db="EMBL/GenBank/DDBJ databases">
        <authorList>
            <person name="Ferguson B K."/>
        </authorList>
    </citation>
    <scope>NUCLEOTIDE SEQUENCE [LARGE SCALE GENOMIC DNA]</scope>
</reference>
<organism evidence="1 2">
    <name type="scientific">Nesidiocoris tenuis</name>
    <dbReference type="NCBI Taxonomy" id="355587"/>
    <lineage>
        <taxon>Eukaryota</taxon>
        <taxon>Metazoa</taxon>
        <taxon>Ecdysozoa</taxon>
        <taxon>Arthropoda</taxon>
        <taxon>Hexapoda</taxon>
        <taxon>Insecta</taxon>
        <taxon>Pterygota</taxon>
        <taxon>Neoptera</taxon>
        <taxon>Paraneoptera</taxon>
        <taxon>Hemiptera</taxon>
        <taxon>Heteroptera</taxon>
        <taxon>Panheteroptera</taxon>
        <taxon>Cimicomorpha</taxon>
        <taxon>Miridae</taxon>
        <taxon>Dicyphina</taxon>
        <taxon>Nesidiocoris</taxon>
    </lineage>
</organism>
<name>A0A6H5HHT8_9HEMI</name>
<evidence type="ECO:0000313" key="1">
    <source>
        <dbReference type="EMBL" id="CAB0017625.1"/>
    </source>
</evidence>
<keyword evidence="2" id="KW-1185">Reference proteome</keyword>
<accession>A0A6H5HHT8</accession>
<dbReference type="AlphaFoldDB" id="A0A6H5HHT8"/>
<protein>
    <submittedName>
        <fullName evidence="1">Uncharacterized protein</fullName>
    </submittedName>
</protein>
<dbReference type="EMBL" id="CADCXU010031720">
    <property type="protein sequence ID" value="CAB0017625.1"/>
    <property type="molecule type" value="Genomic_DNA"/>
</dbReference>
<dbReference type="Proteomes" id="UP000479000">
    <property type="component" value="Unassembled WGS sequence"/>
</dbReference>
<proteinExistence type="predicted"/>